<dbReference type="AlphaFoldDB" id="A0A845FA55"/>
<dbReference type="RefSeq" id="WP_160912488.1">
    <property type="nucleotide sequence ID" value="NZ_WMFA01000002.1"/>
</dbReference>
<feature type="transmembrane region" description="Helical" evidence="1">
    <location>
        <begin position="70"/>
        <end position="90"/>
    </location>
</feature>
<dbReference type="GeneID" id="78006698"/>
<feature type="transmembrane region" description="Helical" evidence="1">
    <location>
        <begin position="16"/>
        <end position="32"/>
    </location>
</feature>
<accession>A0A845FA55</accession>
<dbReference type="OrthoDB" id="9911391at2"/>
<sequence length="91" mass="10258">MSGKNEKIKKQIKKEEEIIGIFSLFIVLAVAFGGGETLYAGLAIIGILFIKFLIDFSNRSRREHKLHKRAINNLSAVTLVIIVILAFRLLF</sequence>
<dbReference type="Proteomes" id="UP000450457">
    <property type="component" value="Unassembled WGS sequence"/>
</dbReference>
<gene>
    <name evidence="2" type="ORF">GLW00_06835</name>
</gene>
<evidence type="ECO:0000256" key="1">
    <source>
        <dbReference type="SAM" id="Phobius"/>
    </source>
</evidence>
<name>A0A845FA55_9BACI</name>
<dbReference type="EMBL" id="WMFA01000002">
    <property type="protein sequence ID" value="MYL70556.1"/>
    <property type="molecule type" value="Genomic_DNA"/>
</dbReference>
<keyword evidence="1" id="KW-1133">Transmembrane helix</keyword>
<evidence type="ECO:0000313" key="2">
    <source>
        <dbReference type="EMBL" id="MYL70556.1"/>
    </source>
</evidence>
<comment type="caution">
    <text evidence="2">The sequence shown here is derived from an EMBL/GenBank/DDBJ whole genome shotgun (WGS) entry which is preliminary data.</text>
</comment>
<evidence type="ECO:0000313" key="3">
    <source>
        <dbReference type="Proteomes" id="UP000450457"/>
    </source>
</evidence>
<keyword evidence="1" id="KW-0472">Membrane</keyword>
<organism evidence="2 3">
    <name type="scientific">Halobacillus litoralis</name>
    <dbReference type="NCBI Taxonomy" id="45668"/>
    <lineage>
        <taxon>Bacteria</taxon>
        <taxon>Bacillati</taxon>
        <taxon>Bacillota</taxon>
        <taxon>Bacilli</taxon>
        <taxon>Bacillales</taxon>
        <taxon>Bacillaceae</taxon>
        <taxon>Halobacillus</taxon>
    </lineage>
</organism>
<protein>
    <submittedName>
        <fullName evidence="2">Uncharacterized protein</fullName>
    </submittedName>
</protein>
<reference evidence="2 3" key="1">
    <citation type="submission" date="2019-11" db="EMBL/GenBank/DDBJ databases">
        <title>Genome sequences of 17 halophilic strains isolated from different environments.</title>
        <authorList>
            <person name="Furrow R.E."/>
        </authorList>
    </citation>
    <scope>NUCLEOTIDE SEQUENCE [LARGE SCALE GENOMIC DNA]</scope>
    <source>
        <strain evidence="2 3">SL-4</strain>
    </source>
</reference>
<proteinExistence type="predicted"/>
<feature type="transmembrane region" description="Helical" evidence="1">
    <location>
        <begin position="38"/>
        <end position="58"/>
    </location>
</feature>
<keyword evidence="1" id="KW-0812">Transmembrane</keyword>